<evidence type="ECO:0000313" key="2">
    <source>
        <dbReference type="EMBL" id="CUR52102.1"/>
    </source>
</evidence>
<evidence type="ECO:0000256" key="1">
    <source>
        <dbReference type="SAM" id="Phobius"/>
    </source>
</evidence>
<dbReference type="KEGG" id="ndv:NDEV_1337"/>
<dbReference type="CDD" id="cd00090">
    <property type="entry name" value="HTH_ARSR"/>
    <property type="match status" value="1"/>
</dbReference>
<keyword evidence="1" id="KW-0812">Transmembrane</keyword>
<dbReference type="InterPro" id="IPR011991">
    <property type="entry name" value="ArsR-like_HTH"/>
</dbReference>
<sequence length="237" mass="25817">MSDDADNSDFLVKAQEHIEVISTEDERIKIIGEELANDTGRAIFGKISQGVSSTNDLAKSLNISLPLVNWHINRLLGVGLIKIEKIELSSKNKQMKYYGPVKTAFVIVPPANPTENNVSKSKKEAIFLQLRHYLASIAAFVVVGPVIYFIEQNQITNQVPPVQDAALKSLPHASESLRSNGSIVPFAATVQAPITPEPSVMSSDPVIIAIALAGAAAAFFTVFFGIRVFSKFRKIKK</sequence>
<dbReference type="InterPro" id="IPR036388">
    <property type="entry name" value="WH-like_DNA-bd_sf"/>
</dbReference>
<feature type="transmembrane region" description="Helical" evidence="1">
    <location>
        <begin position="206"/>
        <end position="229"/>
    </location>
</feature>
<dbReference type="InterPro" id="IPR036390">
    <property type="entry name" value="WH_DNA-bd_sf"/>
</dbReference>
<dbReference type="EMBL" id="LN890280">
    <property type="protein sequence ID" value="CUR52102.1"/>
    <property type="molecule type" value="Genomic_DNA"/>
</dbReference>
<dbReference type="Pfam" id="PF13412">
    <property type="entry name" value="HTH_24"/>
    <property type="match status" value="1"/>
</dbReference>
<keyword evidence="1" id="KW-0472">Membrane</keyword>
<dbReference type="Gene3D" id="1.10.10.10">
    <property type="entry name" value="Winged helix-like DNA-binding domain superfamily/Winged helix DNA-binding domain"/>
    <property type="match status" value="1"/>
</dbReference>
<gene>
    <name evidence="2" type="ORF">NDEV_1337</name>
</gene>
<organism evidence="2 3">
    <name type="scientific">Nitrosotalea devaniterrae</name>
    <dbReference type="NCBI Taxonomy" id="1078905"/>
    <lineage>
        <taxon>Archaea</taxon>
        <taxon>Nitrososphaerota</taxon>
        <taxon>Nitrososphaeria</taxon>
        <taxon>Nitrosotaleales</taxon>
        <taxon>Nitrosotaleaceae</taxon>
        <taxon>Nitrosotalea</taxon>
    </lineage>
</organism>
<protein>
    <submittedName>
        <fullName evidence="2">Transcriptional regulator, ArsR</fullName>
    </submittedName>
</protein>
<keyword evidence="3" id="KW-1185">Reference proteome</keyword>
<dbReference type="AlphaFoldDB" id="A0A128A462"/>
<proteinExistence type="predicted"/>
<dbReference type="SUPFAM" id="SSF46785">
    <property type="entry name" value="Winged helix' DNA-binding domain"/>
    <property type="match status" value="1"/>
</dbReference>
<dbReference type="Proteomes" id="UP000196239">
    <property type="component" value="Chromosome 1"/>
</dbReference>
<feature type="transmembrane region" description="Helical" evidence="1">
    <location>
        <begin position="130"/>
        <end position="150"/>
    </location>
</feature>
<keyword evidence="1" id="KW-1133">Transmembrane helix</keyword>
<reference evidence="3" key="1">
    <citation type="submission" date="2015-10" db="EMBL/GenBank/DDBJ databases">
        <authorList>
            <person name="Lehtovirta-Morley L.E."/>
            <person name="Vieille C."/>
        </authorList>
    </citation>
    <scope>NUCLEOTIDE SEQUENCE [LARGE SCALE GENOMIC DNA]</scope>
</reference>
<name>A0A128A462_9ARCH</name>
<evidence type="ECO:0000313" key="3">
    <source>
        <dbReference type="Proteomes" id="UP000196239"/>
    </source>
</evidence>
<accession>A0A128A462</accession>